<reference evidence="1" key="2">
    <citation type="submission" date="2022-06" db="UniProtKB">
        <authorList>
            <consortium name="EnsemblMetazoa"/>
        </authorList>
    </citation>
    <scope>IDENTIFICATION</scope>
    <source>
        <strain evidence="1">PS312</strain>
    </source>
</reference>
<keyword evidence="2" id="KW-1185">Reference proteome</keyword>
<sequence>DFFPLISVRECRSGRLTMKNESKIAPKSADSGGAKKSLVNVDDHGWKIASRNRAAQLTVMKRTTFPDKLNLEPADSQKSFDLFRAISFVLVMGILTVVGFVFLVGYFSFDMYSSISRRASYLLVYKAVHTSKMTEDDKKEYDEIWNVGVCHGMHVTKWTDWRLALMPRKPDGDCAVCHKVVKMRTRTLIAREPPDNGRGCPATIEWAELVRKIKDHLR</sequence>
<evidence type="ECO:0000313" key="2">
    <source>
        <dbReference type="Proteomes" id="UP000005239"/>
    </source>
</evidence>
<organism evidence="1 2">
    <name type="scientific">Pristionchus pacificus</name>
    <name type="common">Parasitic nematode worm</name>
    <dbReference type="NCBI Taxonomy" id="54126"/>
    <lineage>
        <taxon>Eukaryota</taxon>
        <taxon>Metazoa</taxon>
        <taxon>Ecdysozoa</taxon>
        <taxon>Nematoda</taxon>
        <taxon>Chromadorea</taxon>
        <taxon>Rhabditida</taxon>
        <taxon>Rhabditina</taxon>
        <taxon>Diplogasteromorpha</taxon>
        <taxon>Diplogasteroidea</taxon>
        <taxon>Neodiplogasteridae</taxon>
        <taxon>Pristionchus</taxon>
    </lineage>
</organism>
<dbReference type="EnsemblMetazoa" id="PPA24710.1">
    <property type="protein sequence ID" value="PPA24710.1"/>
    <property type="gene ID" value="WBGene00114264"/>
</dbReference>
<proteinExistence type="predicted"/>
<dbReference type="Proteomes" id="UP000005239">
    <property type="component" value="Unassembled WGS sequence"/>
</dbReference>
<reference evidence="2" key="1">
    <citation type="journal article" date="2008" name="Nat. Genet.">
        <title>The Pristionchus pacificus genome provides a unique perspective on nematode lifestyle and parasitism.</title>
        <authorList>
            <person name="Dieterich C."/>
            <person name="Clifton S.W."/>
            <person name="Schuster L.N."/>
            <person name="Chinwalla A."/>
            <person name="Delehaunty K."/>
            <person name="Dinkelacker I."/>
            <person name="Fulton L."/>
            <person name="Fulton R."/>
            <person name="Godfrey J."/>
            <person name="Minx P."/>
            <person name="Mitreva M."/>
            <person name="Roeseler W."/>
            <person name="Tian H."/>
            <person name="Witte H."/>
            <person name="Yang S.P."/>
            <person name="Wilson R.K."/>
            <person name="Sommer R.J."/>
        </authorList>
    </citation>
    <scope>NUCLEOTIDE SEQUENCE [LARGE SCALE GENOMIC DNA]</scope>
    <source>
        <strain evidence="2">PS312</strain>
    </source>
</reference>
<gene>
    <name evidence="1" type="primary">WBGene00114264</name>
</gene>
<name>A0A2A6BQK9_PRIPA</name>
<accession>A0A8R1UH75</accession>
<evidence type="ECO:0000313" key="1">
    <source>
        <dbReference type="EnsemblMetazoa" id="PPA24710.1"/>
    </source>
</evidence>
<protein>
    <submittedName>
        <fullName evidence="1">Uncharacterized protein</fullName>
    </submittedName>
</protein>
<dbReference type="AlphaFoldDB" id="A0A2A6BQK9"/>
<accession>A0A2A6BQK9</accession>